<dbReference type="SMART" id="SM00089">
    <property type="entry name" value="PKD"/>
    <property type="match status" value="1"/>
</dbReference>
<evidence type="ECO:0000313" key="3">
    <source>
        <dbReference type="EMBL" id="TMQ83847.1"/>
    </source>
</evidence>
<feature type="domain" description="PKD" evidence="2">
    <location>
        <begin position="447"/>
        <end position="523"/>
    </location>
</feature>
<keyword evidence="4" id="KW-1185">Reference proteome</keyword>
<evidence type="ECO:0000256" key="1">
    <source>
        <dbReference type="SAM" id="MobiDB-lite"/>
    </source>
</evidence>
<dbReference type="InterPro" id="IPR000601">
    <property type="entry name" value="PKD_dom"/>
</dbReference>
<dbReference type="AlphaFoldDB" id="A0A5C4IYQ0"/>
<dbReference type="SUPFAM" id="SSF49299">
    <property type="entry name" value="PKD domain"/>
    <property type="match status" value="1"/>
</dbReference>
<comment type="caution">
    <text evidence="3">The sequence shown here is derived from an EMBL/GenBank/DDBJ whole genome shotgun (WGS) entry which is preliminary data.</text>
</comment>
<feature type="non-terminal residue" evidence="3">
    <location>
        <position position="527"/>
    </location>
</feature>
<dbReference type="GO" id="GO:0005975">
    <property type="term" value="P:carbohydrate metabolic process"/>
    <property type="evidence" value="ECO:0007669"/>
    <property type="project" value="UniProtKB-ARBA"/>
</dbReference>
<dbReference type="InterPro" id="IPR019405">
    <property type="entry name" value="Lactonase_7-beta_prop"/>
</dbReference>
<evidence type="ECO:0000259" key="2">
    <source>
        <dbReference type="PROSITE" id="PS50093"/>
    </source>
</evidence>
<proteinExistence type="predicted"/>
<dbReference type="PANTHER" id="PTHR47197:SF3">
    <property type="entry name" value="DIHYDRO-HEME D1 DEHYDROGENASE"/>
    <property type="match status" value="1"/>
</dbReference>
<dbReference type="SUPFAM" id="SSF51004">
    <property type="entry name" value="C-terminal (heme d1) domain of cytochrome cd1-nitrite reductase"/>
    <property type="match status" value="1"/>
</dbReference>
<dbReference type="InterPro" id="IPR051200">
    <property type="entry name" value="Host-pathogen_enzymatic-act"/>
</dbReference>
<dbReference type="CDD" id="cd00146">
    <property type="entry name" value="PKD"/>
    <property type="match status" value="1"/>
</dbReference>
<dbReference type="PANTHER" id="PTHR47197">
    <property type="entry name" value="PROTEIN NIRF"/>
    <property type="match status" value="1"/>
</dbReference>
<gene>
    <name evidence="3" type="ORF">ETD83_41070</name>
</gene>
<feature type="region of interest" description="Disordered" evidence="1">
    <location>
        <begin position="1"/>
        <end position="72"/>
    </location>
</feature>
<feature type="compositionally biased region" description="Polar residues" evidence="1">
    <location>
        <begin position="49"/>
        <end position="61"/>
    </location>
</feature>
<dbReference type="Pfam" id="PF10282">
    <property type="entry name" value="Lactonase"/>
    <property type="match status" value="2"/>
</dbReference>
<name>A0A5C4IYQ0_9ACTN</name>
<evidence type="ECO:0000313" key="4">
    <source>
        <dbReference type="Proteomes" id="UP000309174"/>
    </source>
</evidence>
<protein>
    <submittedName>
        <fullName evidence="3">PKD domain-containing protein</fullName>
    </submittedName>
</protein>
<dbReference type="PROSITE" id="PS50093">
    <property type="entry name" value="PKD"/>
    <property type="match status" value="1"/>
</dbReference>
<reference evidence="3 4" key="1">
    <citation type="submission" date="2019-05" db="EMBL/GenBank/DDBJ databases">
        <title>Draft genome sequence of Actinomadura sp. 14C53.</title>
        <authorList>
            <person name="Saricaoglu S."/>
            <person name="Isik K."/>
        </authorList>
    </citation>
    <scope>NUCLEOTIDE SEQUENCE [LARGE SCALE GENOMIC DNA]</scope>
    <source>
        <strain evidence="3 4">14C53</strain>
    </source>
</reference>
<dbReference type="EMBL" id="VCKW01000490">
    <property type="protein sequence ID" value="TMQ83847.1"/>
    <property type="molecule type" value="Genomic_DNA"/>
</dbReference>
<dbReference type="InterPro" id="IPR035986">
    <property type="entry name" value="PKD_dom_sf"/>
</dbReference>
<organism evidence="3 4">
    <name type="scientific">Actinomadura soli</name>
    <dbReference type="NCBI Taxonomy" id="2508997"/>
    <lineage>
        <taxon>Bacteria</taxon>
        <taxon>Bacillati</taxon>
        <taxon>Actinomycetota</taxon>
        <taxon>Actinomycetes</taxon>
        <taxon>Streptosporangiales</taxon>
        <taxon>Thermomonosporaceae</taxon>
        <taxon>Actinomadura</taxon>
    </lineage>
</organism>
<dbReference type="InterPro" id="IPR015943">
    <property type="entry name" value="WD40/YVTN_repeat-like_dom_sf"/>
</dbReference>
<sequence length="527" mass="54644">MRPRTTFQTPPPPPSLRPAYAHTLRDTEKCHLPAPPSSRPPGSRARSGLNQDSAPSVTISKGHTDGDGKVSQMKGRSRVLGCLLSAVIATPIVQASASAGTVSEPPSRRNALYVLHLFSNDITTFTLDSKGRPTPIDRVTTGTGPRGFVFTPDGRRAYTANGGDGTISGYTVDDRGKLAPLGEPVPVGGQVPFGIAIAPDGKTLYTANLNSGTVSALSVDANGKPHLIGTPVPTGSPQPRTVSASADGRFVFVSHGLPAKGRADDMVVLAVRPDGGLKRTTIPNVPVGSGGNGSDITPDGRFIYVASTGSDVVYGYRIAHDGSLSSIPGSPFPTAVFPEDAAVTPDGRHLYVTSPNHDTTVTRNVTAFSIGRDGVLQAVPGSPFESAGASVGITPSRDGRRLYVGNFETHDLAAFDIGKTGVLTQLAGSPFPTGGSNPTFQGVSVPPDQGPKAAFQSTITDRTARFDGTASADPDGTIARYDWTFGDGAALPNGGPYPTHTYRRPGTYQATLTVTDDEGCATALIFT</sequence>
<dbReference type="Gene3D" id="2.60.40.10">
    <property type="entry name" value="Immunoglobulins"/>
    <property type="match status" value="1"/>
</dbReference>
<dbReference type="OrthoDB" id="3395603at2"/>
<dbReference type="Proteomes" id="UP000309174">
    <property type="component" value="Unassembled WGS sequence"/>
</dbReference>
<dbReference type="InterPro" id="IPR022409">
    <property type="entry name" value="PKD/Chitinase_dom"/>
</dbReference>
<dbReference type="InterPro" id="IPR011048">
    <property type="entry name" value="Haem_d1_sf"/>
</dbReference>
<dbReference type="InterPro" id="IPR013783">
    <property type="entry name" value="Ig-like_fold"/>
</dbReference>
<dbReference type="Gene3D" id="2.130.10.10">
    <property type="entry name" value="YVTN repeat-like/Quinoprotein amine dehydrogenase"/>
    <property type="match status" value="4"/>
</dbReference>
<accession>A0A5C4IYQ0</accession>
<dbReference type="Pfam" id="PF18911">
    <property type="entry name" value="PKD_4"/>
    <property type="match status" value="1"/>
</dbReference>